<organism evidence="2 3">
    <name type="scientific">Jimgerdemannia flammicorona</name>
    <dbReference type="NCBI Taxonomy" id="994334"/>
    <lineage>
        <taxon>Eukaryota</taxon>
        <taxon>Fungi</taxon>
        <taxon>Fungi incertae sedis</taxon>
        <taxon>Mucoromycota</taxon>
        <taxon>Mucoromycotina</taxon>
        <taxon>Endogonomycetes</taxon>
        <taxon>Endogonales</taxon>
        <taxon>Endogonaceae</taxon>
        <taxon>Jimgerdemannia</taxon>
    </lineage>
</organism>
<dbReference type="OrthoDB" id="5584477at2759"/>
<feature type="domain" description="Fungal-type protein kinase" evidence="1">
    <location>
        <begin position="21"/>
        <end position="114"/>
    </location>
</feature>
<dbReference type="AlphaFoldDB" id="A0A433DEI9"/>
<name>A0A433DEI9_9FUNG</name>
<reference evidence="2 3" key="1">
    <citation type="journal article" date="2018" name="New Phytol.">
        <title>Phylogenomics of Endogonaceae and evolution of mycorrhizas within Mucoromycota.</title>
        <authorList>
            <person name="Chang Y."/>
            <person name="Desiro A."/>
            <person name="Na H."/>
            <person name="Sandor L."/>
            <person name="Lipzen A."/>
            <person name="Clum A."/>
            <person name="Barry K."/>
            <person name="Grigoriev I.V."/>
            <person name="Martin F.M."/>
            <person name="Stajich J.E."/>
            <person name="Smith M.E."/>
            <person name="Bonito G."/>
            <person name="Spatafora J.W."/>
        </authorList>
    </citation>
    <scope>NUCLEOTIDE SEQUENCE [LARGE SCALE GENOMIC DNA]</scope>
    <source>
        <strain evidence="2 3">GMNB39</strain>
    </source>
</reference>
<evidence type="ECO:0000313" key="2">
    <source>
        <dbReference type="EMBL" id="RUP49237.1"/>
    </source>
</evidence>
<accession>A0A433DEI9</accession>
<protein>
    <recommendedName>
        <fullName evidence="1">Fungal-type protein kinase domain-containing protein</fullName>
    </recommendedName>
</protein>
<keyword evidence="3" id="KW-1185">Reference proteome</keyword>
<comment type="caution">
    <text evidence="2">The sequence shown here is derived from an EMBL/GenBank/DDBJ whole genome shotgun (WGS) entry which is preliminary data.</text>
</comment>
<dbReference type="PANTHER" id="PTHR38248">
    <property type="entry name" value="FUNK1 6"/>
    <property type="match status" value="1"/>
</dbReference>
<gene>
    <name evidence="2" type="ORF">BC936DRAFT_143002</name>
</gene>
<dbReference type="Proteomes" id="UP000268093">
    <property type="component" value="Unassembled WGS sequence"/>
</dbReference>
<evidence type="ECO:0000259" key="1">
    <source>
        <dbReference type="Pfam" id="PF17667"/>
    </source>
</evidence>
<sequence length="115" mass="12905">MPMALTETLILFAVDHGLPMSNGAFHWRDVRIVGEFKSDVAFDTHRTDIQLAGYAREVFGAQPNRRFVQGFFIYHIGMRLLFGRVGGISSPMTDIQQDIKTFARVIAGLSSMNNI</sequence>
<proteinExistence type="predicted"/>
<dbReference type="PANTHER" id="PTHR38248:SF2">
    <property type="entry name" value="FUNK1 11"/>
    <property type="match status" value="1"/>
</dbReference>
<dbReference type="InterPro" id="IPR040976">
    <property type="entry name" value="Pkinase_fungal"/>
</dbReference>
<evidence type="ECO:0000313" key="3">
    <source>
        <dbReference type="Proteomes" id="UP000268093"/>
    </source>
</evidence>
<dbReference type="Pfam" id="PF17667">
    <property type="entry name" value="Pkinase_fungal"/>
    <property type="match status" value="1"/>
</dbReference>
<dbReference type="EMBL" id="RBNI01002492">
    <property type="protein sequence ID" value="RUP49237.1"/>
    <property type="molecule type" value="Genomic_DNA"/>
</dbReference>